<proteinExistence type="predicted"/>
<name>A0A8K0E0K1_9ROSA</name>
<dbReference type="EMBL" id="VOIH02000009">
    <property type="protein sequence ID" value="KAF3437389.1"/>
    <property type="molecule type" value="Genomic_DNA"/>
</dbReference>
<dbReference type="AlphaFoldDB" id="A0A8K0E0K1"/>
<evidence type="ECO:0000313" key="2">
    <source>
        <dbReference type="Proteomes" id="UP000796880"/>
    </source>
</evidence>
<evidence type="ECO:0000313" key="1">
    <source>
        <dbReference type="EMBL" id="KAF3437389.1"/>
    </source>
</evidence>
<protein>
    <submittedName>
        <fullName evidence="1">Uncharacterized protein</fullName>
    </submittedName>
</protein>
<sequence>MKLGKGKTQKDKRNNISQDCMLGNGKAMATCAGGFGLALLQSGDLTRLGTLEMHVPQGTPESVYLWQRVNSQLSSPSQPYSLREALSLAQSSRAGASAQALRESLHPMWRQKLAARILVVLLCKHDFDARCQKPDDKLYIVLLHFPLIGQYMLAKVKFLATQEGYLFSSYIAIEC</sequence>
<dbReference type="OrthoDB" id="47328at2759"/>
<reference evidence="1" key="1">
    <citation type="submission" date="2020-03" db="EMBL/GenBank/DDBJ databases">
        <title>A high-quality chromosome-level genome assembly of a woody plant with both climbing and erect habits, Rhamnella rubrinervis.</title>
        <authorList>
            <person name="Lu Z."/>
            <person name="Yang Y."/>
            <person name="Zhu X."/>
            <person name="Sun Y."/>
        </authorList>
    </citation>
    <scope>NUCLEOTIDE SEQUENCE</scope>
    <source>
        <strain evidence="1">BYM</strain>
        <tissue evidence="1">Leaf</tissue>
    </source>
</reference>
<dbReference type="Proteomes" id="UP000796880">
    <property type="component" value="Unassembled WGS sequence"/>
</dbReference>
<organism evidence="1 2">
    <name type="scientific">Rhamnella rubrinervis</name>
    <dbReference type="NCBI Taxonomy" id="2594499"/>
    <lineage>
        <taxon>Eukaryota</taxon>
        <taxon>Viridiplantae</taxon>
        <taxon>Streptophyta</taxon>
        <taxon>Embryophyta</taxon>
        <taxon>Tracheophyta</taxon>
        <taxon>Spermatophyta</taxon>
        <taxon>Magnoliopsida</taxon>
        <taxon>eudicotyledons</taxon>
        <taxon>Gunneridae</taxon>
        <taxon>Pentapetalae</taxon>
        <taxon>rosids</taxon>
        <taxon>fabids</taxon>
        <taxon>Rosales</taxon>
        <taxon>Rhamnaceae</taxon>
        <taxon>rhamnoid group</taxon>
        <taxon>Rhamneae</taxon>
        <taxon>Rhamnella</taxon>
    </lineage>
</organism>
<accession>A0A8K0E0K1</accession>
<comment type="caution">
    <text evidence="1">The sequence shown here is derived from an EMBL/GenBank/DDBJ whole genome shotgun (WGS) entry which is preliminary data.</text>
</comment>
<gene>
    <name evidence="1" type="ORF">FNV43_RR20142</name>
</gene>
<keyword evidence="2" id="KW-1185">Reference proteome</keyword>